<keyword evidence="6" id="KW-1185">Reference proteome</keyword>
<organism evidence="5 6">
    <name type="scientific">Lymnaea stagnalis</name>
    <name type="common">Great pond snail</name>
    <name type="synonym">Helix stagnalis</name>
    <dbReference type="NCBI Taxonomy" id="6523"/>
    <lineage>
        <taxon>Eukaryota</taxon>
        <taxon>Metazoa</taxon>
        <taxon>Spiralia</taxon>
        <taxon>Lophotrochozoa</taxon>
        <taxon>Mollusca</taxon>
        <taxon>Gastropoda</taxon>
        <taxon>Heterobranchia</taxon>
        <taxon>Euthyneura</taxon>
        <taxon>Panpulmonata</taxon>
        <taxon>Hygrophila</taxon>
        <taxon>Lymnaeoidea</taxon>
        <taxon>Lymnaeidae</taxon>
        <taxon>Lymnaea</taxon>
    </lineage>
</organism>
<dbReference type="PROSITE" id="PS50003">
    <property type="entry name" value="PH_DOMAIN"/>
    <property type="match status" value="1"/>
</dbReference>
<evidence type="ECO:0000256" key="1">
    <source>
        <dbReference type="ARBA" id="ARBA00023054"/>
    </source>
</evidence>
<dbReference type="GO" id="GO:0000281">
    <property type="term" value="P:mitotic cytokinesis"/>
    <property type="evidence" value="ECO:0007669"/>
    <property type="project" value="TreeGrafter"/>
</dbReference>
<evidence type="ECO:0000313" key="5">
    <source>
        <dbReference type="EMBL" id="CAL1539975.1"/>
    </source>
</evidence>
<feature type="compositionally biased region" description="Basic and acidic residues" evidence="3">
    <location>
        <begin position="57"/>
        <end position="71"/>
    </location>
</feature>
<dbReference type="Pfam" id="PF08174">
    <property type="entry name" value="Anillin"/>
    <property type="match status" value="1"/>
</dbReference>
<evidence type="ECO:0000259" key="4">
    <source>
        <dbReference type="PROSITE" id="PS50003"/>
    </source>
</evidence>
<dbReference type="InterPro" id="IPR031970">
    <property type="entry name" value="Anillin_N"/>
</dbReference>
<evidence type="ECO:0000256" key="3">
    <source>
        <dbReference type="SAM" id="MobiDB-lite"/>
    </source>
</evidence>
<dbReference type="InterPro" id="IPR011993">
    <property type="entry name" value="PH-like_dom_sf"/>
</dbReference>
<feature type="region of interest" description="Disordered" evidence="3">
    <location>
        <begin position="489"/>
        <end position="521"/>
    </location>
</feature>
<dbReference type="GO" id="GO:0005826">
    <property type="term" value="C:actomyosin contractile ring"/>
    <property type="evidence" value="ECO:0007669"/>
    <property type="project" value="TreeGrafter"/>
</dbReference>
<feature type="compositionally biased region" description="Basic and acidic residues" evidence="3">
    <location>
        <begin position="673"/>
        <end position="686"/>
    </location>
</feature>
<feature type="compositionally biased region" description="Basic and acidic residues" evidence="3">
    <location>
        <begin position="741"/>
        <end position="759"/>
    </location>
</feature>
<dbReference type="SUPFAM" id="SSF50729">
    <property type="entry name" value="PH domain-like"/>
    <property type="match status" value="1"/>
</dbReference>
<feature type="region of interest" description="Disordered" evidence="3">
    <location>
        <begin position="933"/>
        <end position="981"/>
    </location>
</feature>
<feature type="compositionally biased region" description="Polar residues" evidence="3">
    <location>
        <begin position="130"/>
        <end position="142"/>
    </location>
</feature>
<comment type="caution">
    <text evidence="5">The sequence shown here is derived from an EMBL/GenBank/DDBJ whole genome shotgun (WGS) entry which is preliminary data.</text>
</comment>
<sequence>MDPDMQSLIERTRRRREVLNQRMAGMPEAAPRKRRTPVLESDGTEKVLTELQSNQDDSPKRQCMREVEQNLKPDISSNQGVESGLKDPSSSLNNVTSNDENLDLPTPKPRKSISSPPLERRNKSSPRKSPVSQVGTSASSGFSRKGRFAALAQHINDWEDDLSHHVIQKEEEKRPRWQPPKPESTPMSSVTSGKGPAPPAPVIVSSTTAKVAKQEAPVCSPKKTHAPPTPRNNVQASPSSTLTRNSPLRTSKVALNSSPKPFTPAYRDNKISPVKPPVDLYNSSSAIKQSSPVKTSDLNLASASVNTVTPTKSTKWSAANSGLPVNSPGLLETPPSDGELNKTADEPTLKPISQRFTAWAQKTETHKAQPANLSSKVATFEKKITQNSTPLRGQRNSVHVPKTQKQVCTPALSASTPASSTQKKVCDPSELPVAQRMSQMQEKLSNTPALQRKNDEPTAFPVGARMSAWEVMTAANNVSNIKKVNPGDVTPVANKTRPVSAFTPKPAGAPTEIPVNPPPPPQAVKSITPAKSFRECIEEKANKILQKGVQPPSNSHGAQAVATSQSPIKPLVRSPSKVVHSPSKVSAGTKNVQKLLAERCQDSTTTSSAIAAQERAQRMAELDAIQNRWKNGVLREDYGSSSNEQTKVPSALPTLQSKTPEKQLPEMKTPMSSKREEARNKARAEFNSKLAEIGLTSDEESTASIPSAQIPQAPPIAPNGSVVKSNSGRGSQTSSIYNLIKKREENIQPSDDKKVKFNDSFDDSEDEAERKIPRSAAKRLATQSSEEKEEFKKPEVPKLRAEKDSDHASSSDVGDEEFASSDGLSIEIDDDDISLKGFVSEAVRRESILPPPVQRASQSSLDSYEDDHGTGDSEASCSGPSKRGGYQPDDESMDEYDEENSNRRAVDDLLDEVMSDTSDDYDPDMDPHNVVLRKQQTNYSYDPDMDPNNVQMRRKNTNPVPAKRNLMRSESTDDDDDDRPYSLQAYRKSANVHQHVIEPIVRTSKYAGKYVEEENIVMPTAQEPHRDDRRAVQDRIRELQELVQQEQNVIMQTSNALNKCCMGNSYFAGSAEQVECNKLLLIACQKRQCYMTEIQRLKETGVLSPEGPGPQGSLTISDIRLPLKKDFVTKIGTSHDTTTHYFILLFKNGPQLICTQMLSTHDPMMRGSLDFPNLIKINGITGNFKLVLDIYSMSVSKEYSKDKKKKTPKKGKGYAMACKFFFKAFSFYAIVNFDIFNPGGPTAVRTTSFTHVTSLQLTMKSLDKNSFHLDRLLHSSPLYGQIFMRLKCLMEVNVEERGFLTMFDDVSGFGAWHRRWCVLSGNKLCVWKYPDDETRKDPMTFIDLKRCITEKVGLVPRDICARPNTFEMVTVRQPLKGEHDTLVTKTYNSTTTVRHQMSADSKEERIVWCNKINRTLANLRTWNADALKPMKQQPQATSSYH</sequence>
<feature type="region of interest" description="Disordered" evidence="3">
    <location>
        <begin position="1"/>
        <end position="145"/>
    </location>
</feature>
<accession>A0AAV2I0A7</accession>
<feature type="region of interest" description="Disordered" evidence="3">
    <location>
        <begin position="636"/>
        <end position="906"/>
    </location>
</feature>
<protein>
    <recommendedName>
        <fullName evidence="4">PH domain-containing protein</fullName>
    </recommendedName>
</protein>
<feature type="compositionally biased region" description="Basic and acidic residues" evidence="3">
    <location>
        <begin position="162"/>
        <end position="175"/>
    </location>
</feature>
<feature type="compositionally biased region" description="Polar residues" evidence="3">
    <location>
        <begin position="231"/>
        <end position="260"/>
    </location>
</feature>
<dbReference type="PANTHER" id="PTHR21538:SF23">
    <property type="entry name" value="ANILLIN"/>
    <property type="match status" value="1"/>
</dbReference>
<name>A0AAV2I0A7_LYMST</name>
<dbReference type="CDD" id="cd01263">
    <property type="entry name" value="PH_anillin"/>
    <property type="match status" value="1"/>
</dbReference>
<gene>
    <name evidence="5" type="ORF">GSLYS_00013708001</name>
</gene>
<feature type="domain" description="PH" evidence="4">
    <location>
        <begin position="1293"/>
        <end position="1417"/>
    </location>
</feature>
<feature type="compositionally biased region" description="Basic and acidic residues" evidence="3">
    <location>
        <begin position="785"/>
        <end position="809"/>
    </location>
</feature>
<dbReference type="SMART" id="SM00233">
    <property type="entry name" value="PH"/>
    <property type="match status" value="1"/>
</dbReference>
<dbReference type="FunFam" id="2.30.29.30:FF:000111">
    <property type="entry name" value="anillin isoform X1"/>
    <property type="match status" value="1"/>
</dbReference>
<feature type="compositionally biased region" description="Polar residues" evidence="3">
    <location>
        <begin position="88"/>
        <end position="99"/>
    </location>
</feature>
<feature type="coiled-coil region" evidence="2">
    <location>
        <begin position="1029"/>
        <end position="1056"/>
    </location>
</feature>
<feature type="compositionally biased region" description="Acidic residues" evidence="3">
    <location>
        <begin position="888"/>
        <end position="899"/>
    </location>
</feature>
<keyword evidence="1 2" id="KW-0175">Coiled coil</keyword>
<dbReference type="Proteomes" id="UP001497497">
    <property type="component" value="Unassembled WGS sequence"/>
</dbReference>
<feature type="region of interest" description="Disordered" evidence="3">
    <location>
        <begin position="307"/>
        <end position="350"/>
    </location>
</feature>
<proteinExistence type="predicted"/>
<dbReference type="Pfam" id="PF00169">
    <property type="entry name" value="PH"/>
    <property type="match status" value="1"/>
</dbReference>
<dbReference type="InterPro" id="IPR012966">
    <property type="entry name" value="AHD"/>
</dbReference>
<feature type="compositionally biased region" description="Polar residues" evidence="3">
    <location>
        <begin position="639"/>
        <end position="658"/>
    </location>
</feature>
<dbReference type="Gene3D" id="2.30.29.30">
    <property type="entry name" value="Pleckstrin-homology domain (PH domain)/Phosphotyrosine-binding domain (PTB)"/>
    <property type="match status" value="1"/>
</dbReference>
<dbReference type="PANTHER" id="PTHR21538">
    <property type="entry name" value="ANILLIN/RHOTEKIN RTKN"/>
    <property type="match status" value="1"/>
</dbReference>
<dbReference type="InterPro" id="IPR001849">
    <property type="entry name" value="PH_domain"/>
</dbReference>
<feature type="compositionally biased region" description="Basic and acidic residues" evidence="3">
    <location>
        <begin position="339"/>
        <end position="348"/>
    </location>
</feature>
<evidence type="ECO:0000313" key="6">
    <source>
        <dbReference type="Proteomes" id="UP001497497"/>
    </source>
</evidence>
<dbReference type="GO" id="GO:0000915">
    <property type="term" value="P:actomyosin contractile ring assembly"/>
    <property type="evidence" value="ECO:0007669"/>
    <property type="project" value="TreeGrafter"/>
</dbReference>
<feature type="compositionally biased region" description="Polar residues" evidence="3">
    <location>
        <begin position="307"/>
        <end position="324"/>
    </location>
</feature>
<feature type="compositionally biased region" description="Polar residues" evidence="3">
    <location>
        <begin position="722"/>
        <end position="737"/>
    </location>
</feature>
<feature type="region of interest" description="Disordered" evidence="3">
    <location>
        <begin position="162"/>
        <end position="277"/>
    </location>
</feature>
<evidence type="ECO:0000256" key="2">
    <source>
        <dbReference type="SAM" id="Coils"/>
    </source>
</evidence>
<reference evidence="5 6" key="1">
    <citation type="submission" date="2024-04" db="EMBL/GenBank/DDBJ databases">
        <authorList>
            <consortium name="Genoscope - CEA"/>
            <person name="William W."/>
        </authorList>
    </citation>
    <scope>NUCLEOTIDE SEQUENCE [LARGE SCALE GENOMIC DNA]</scope>
</reference>
<dbReference type="InterPro" id="IPR051364">
    <property type="entry name" value="Cytokinesis/Rho-signaling"/>
</dbReference>
<dbReference type="GO" id="GO:0031106">
    <property type="term" value="P:septin ring organization"/>
    <property type="evidence" value="ECO:0007669"/>
    <property type="project" value="TreeGrafter"/>
</dbReference>
<dbReference type="EMBL" id="CAXITT010000365">
    <property type="protein sequence ID" value="CAL1539975.1"/>
    <property type="molecule type" value="Genomic_DNA"/>
</dbReference>
<dbReference type="Pfam" id="PF16018">
    <property type="entry name" value="Anillin_N"/>
    <property type="match status" value="1"/>
</dbReference>
<dbReference type="InterPro" id="IPR037840">
    <property type="entry name" value="PH_Anillin"/>
</dbReference>